<evidence type="ECO:0000313" key="4">
    <source>
        <dbReference type="Proteomes" id="UP000193498"/>
    </source>
</evidence>
<evidence type="ECO:0000259" key="1">
    <source>
        <dbReference type="PROSITE" id="PS50404"/>
    </source>
</evidence>
<dbReference type="STRING" id="1314790.A0A1Y1YQQ3"/>
<dbReference type="EMBL" id="MCFE01000084">
    <property type="protein sequence ID" value="ORY00353.1"/>
    <property type="molecule type" value="Genomic_DNA"/>
</dbReference>
<feature type="domain" description="GST N-terminal" evidence="1">
    <location>
        <begin position="1"/>
        <end position="85"/>
    </location>
</feature>
<dbReference type="SUPFAM" id="SSF47616">
    <property type="entry name" value="GST C-terminal domain-like"/>
    <property type="match status" value="1"/>
</dbReference>
<evidence type="ECO:0000259" key="2">
    <source>
        <dbReference type="PROSITE" id="PS50405"/>
    </source>
</evidence>
<reference evidence="3 4" key="1">
    <citation type="submission" date="2016-07" db="EMBL/GenBank/DDBJ databases">
        <title>Pervasive Adenine N6-methylation of Active Genes in Fungi.</title>
        <authorList>
            <consortium name="DOE Joint Genome Institute"/>
            <person name="Mondo S.J."/>
            <person name="Dannebaum R.O."/>
            <person name="Kuo R.C."/>
            <person name="Labutti K."/>
            <person name="Haridas S."/>
            <person name="Kuo A."/>
            <person name="Salamov A."/>
            <person name="Ahrendt S.R."/>
            <person name="Lipzen A."/>
            <person name="Sullivan W."/>
            <person name="Andreopoulos W.B."/>
            <person name="Clum A."/>
            <person name="Lindquist E."/>
            <person name="Daum C."/>
            <person name="Ramamoorthy G.K."/>
            <person name="Gryganskyi A."/>
            <person name="Culley D."/>
            <person name="Magnuson J.K."/>
            <person name="James T.Y."/>
            <person name="O'Malley M.A."/>
            <person name="Stajich J.E."/>
            <person name="Spatafora J.W."/>
            <person name="Visel A."/>
            <person name="Grigoriev I.V."/>
        </authorList>
    </citation>
    <scope>NUCLEOTIDE SEQUENCE [LARGE SCALE GENOMIC DNA]</scope>
    <source>
        <strain evidence="3 4">CBS 931.73</strain>
    </source>
</reference>
<protein>
    <submittedName>
        <fullName evidence="3">Thioredoxin-like protein</fullName>
    </submittedName>
</protein>
<dbReference type="InterPro" id="IPR036249">
    <property type="entry name" value="Thioredoxin-like_sf"/>
</dbReference>
<dbReference type="InterPro" id="IPR004045">
    <property type="entry name" value="Glutathione_S-Trfase_N"/>
</dbReference>
<proteinExistence type="predicted"/>
<dbReference type="GO" id="GO:0004364">
    <property type="term" value="F:glutathione transferase activity"/>
    <property type="evidence" value="ECO:0007669"/>
    <property type="project" value="InterPro"/>
</dbReference>
<sequence length="254" mass="29066">MPVKFYSFKQALWPRSVRLTLAEKNITDIEVIEVNLAAGENFSPEYLRINKNATVPTLVNTDTKQILDDSTAITEYLDANYPGTELYSTSDMATITHWIKEAHSIDGFLLVFSPSDFVELEHKKAFVEGFFEGRVKALAEFIQQQDTPFYREKLQQTNSFLVAYKYPEQAQPLFDLHRAEWQKAELFLDQLEDQLVSGPYVVGVKYTAADVHVIPLLVHLKSIKGDVVFSGRPNLQQYLTRVSSRESFKLVYDA</sequence>
<dbReference type="InterPro" id="IPR036282">
    <property type="entry name" value="Glutathione-S-Trfase_C_sf"/>
</dbReference>
<accession>A0A1Y1YQQ3</accession>
<dbReference type="PROSITE" id="PS50404">
    <property type="entry name" value="GST_NTER"/>
    <property type="match status" value="1"/>
</dbReference>
<dbReference type="Gene3D" id="1.20.1050.10">
    <property type="match status" value="1"/>
</dbReference>
<evidence type="ECO:0000313" key="3">
    <source>
        <dbReference type="EMBL" id="ORY00353.1"/>
    </source>
</evidence>
<dbReference type="PANTHER" id="PTHR45374:SF1">
    <property type="entry name" value="GLUTATHIONE S-TRANSFERASE TCHQD"/>
    <property type="match status" value="1"/>
</dbReference>
<dbReference type="OrthoDB" id="422574at2759"/>
<organism evidence="3 4">
    <name type="scientific">Basidiobolus meristosporus CBS 931.73</name>
    <dbReference type="NCBI Taxonomy" id="1314790"/>
    <lineage>
        <taxon>Eukaryota</taxon>
        <taxon>Fungi</taxon>
        <taxon>Fungi incertae sedis</taxon>
        <taxon>Zoopagomycota</taxon>
        <taxon>Entomophthoromycotina</taxon>
        <taxon>Basidiobolomycetes</taxon>
        <taxon>Basidiobolales</taxon>
        <taxon>Basidiobolaceae</taxon>
        <taxon>Basidiobolus</taxon>
    </lineage>
</organism>
<dbReference type="InterPro" id="IPR040079">
    <property type="entry name" value="Glutathione_S-Trfase"/>
</dbReference>
<gene>
    <name evidence="3" type="ORF">K493DRAFT_335403</name>
</gene>
<dbReference type="InParanoid" id="A0A1Y1YQQ3"/>
<dbReference type="Proteomes" id="UP000193498">
    <property type="component" value="Unassembled WGS sequence"/>
</dbReference>
<dbReference type="InterPro" id="IPR004046">
    <property type="entry name" value="GST_C"/>
</dbReference>
<dbReference type="SUPFAM" id="SSF52833">
    <property type="entry name" value="Thioredoxin-like"/>
    <property type="match status" value="1"/>
</dbReference>
<feature type="domain" description="GST C-terminal" evidence="2">
    <location>
        <begin position="136"/>
        <end position="254"/>
    </location>
</feature>
<dbReference type="SFLD" id="SFLDS00019">
    <property type="entry name" value="Glutathione_Transferase_(cytos"/>
    <property type="match status" value="1"/>
</dbReference>
<dbReference type="InterPro" id="IPR010987">
    <property type="entry name" value="Glutathione-S-Trfase_C-like"/>
</dbReference>
<dbReference type="SFLD" id="SFLDG00358">
    <property type="entry name" value="Main_(cytGST)"/>
    <property type="match status" value="1"/>
</dbReference>
<dbReference type="PROSITE" id="PS50405">
    <property type="entry name" value="GST_CTER"/>
    <property type="match status" value="1"/>
</dbReference>
<dbReference type="AlphaFoldDB" id="A0A1Y1YQQ3"/>
<dbReference type="Gene3D" id="3.40.30.10">
    <property type="entry name" value="Glutaredoxin"/>
    <property type="match status" value="1"/>
</dbReference>
<dbReference type="PANTHER" id="PTHR45374">
    <property type="entry name" value="GLUTATHIONE S-TRANSFERASE TCHQD"/>
    <property type="match status" value="1"/>
</dbReference>
<dbReference type="InterPro" id="IPR044617">
    <property type="entry name" value="TCHQD"/>
</dbReference>
<name>A0A1Y1YQQ3_9FUNG</name>
<dbReference type="Pfam" id="PF13417">
    <property type="entry name" value="GST_N_3"/>
    <property type="match status" value="1"/>
</dbReference>
<dbReference type="Pfam" id="PF00043">
    <property type="entry name" value="GST_C"/>
    <property type="match status" value="1"/>
</dbReference>
<keyword evidence="4" id="KW-1185">Reference proteome</keyword>
<comment type="caution">
    <text evidence="3">The sequence shown here is derived from an EMBL/GenBank/DDBJ whole genome shotgun (WGS) entry which is preliminary data.</text>
</comment>